<feature type="transmembrane region" description="Helical" evidence="1">
    <location>
        <begin position="199"/>
        <end position="219"/>
    </location>
</feature>
<feature type="transmembrane region" description="Helical" evidence="1">
    <location>
        <begin position="225"/>
        <end position="244"/>
    </location>
</feature>
<feature type="transmembrane region" description="Helical" evidence="1">
    <location>
        <begin position="171"/>
        <end position="187"/>
    </location>
</feature>
<proteinExistence type="predicted"/>
<keyword evidence="1" id="KW-1133">Transmembrane helix</keyword>
<gene>
    <name evidence="2" type="ORF">MAR_015412</name>
</gene>
<reference evidence="2" key="1">
    <citation type="submission" date="2022-11" db="EMBL/GenBank/DDBJ databases">
        <title>Centuries of genome instability and evolution in soft-shell clam transmissible cancer (bioRxiv).</title>
        <authorList>
            <person name="Hart S.F.M."/>
            <person name="Yonemitsu M.A."/>
            <person name="Giersch R.M."/>
            <person name="Beal B.F."/>
            <person name="Arriagada G."/>
            <person name="Davis B.W."/>
            <person name="Ostrander E.A."/>
            <person name="Goff S.P."/>
            <person name="Metzger M.J."/>
        </authorList>
    </citation>
    <scope>NUCLEOTIDE SEQUENCE</scope>
    <source>
        <strain evidence="2">MELC-2E11</strain>
        <tissue evidence="2">Siphon/mantle</tissue>
    </source>
</reference>
<evidence type="ECO:0000313" key="3">
    <source>
        <dbReference type="Proteomes" id="UP001164746"/>
    </source>
</evidence>
<accession>A0ABY7FGX8</accession>
<dbReference type="PANTHER" id="PTHR11360:SF251">
    <property type="entry name" value="MAJOR FACILITATOR SUPERFAMILY (MFS) PROFILE DOMAIN-CONTAINING PROTEIN"/>
    <property type="match status" value="1"/>
</dbReference>
<keyword evidence="1" id="KW-0812">Transmembrane</keyword>
<feature type="transmembrane region" description="Helical" evidence="1">
    <location>
        <begin position="109"/>
        <end position="127"/>
    </location>
</feature>
<sequence length="284" mass="30640">MEELDSGWSWLVLAASFCYFMVFGMFLYGIGVVHEVLLDEYGGKMSATAWAGSFGGGVGYTATMVVVGFNFRRWRNTALGIAISGVGVGTCILSPVMEIVRGFYGNAGYFIILAAIGVHKCLFAVLCRPSRLELARQESLKNENQERTYMIFLHLPTFAISRGSSRMTASLLLSACGLSTIFARLLTTLISERKNVDGIVLYSGSFGLLALATFLFPIYSRTFPGLVIFSVILGAYFGGCYAVMNSINIHLVGVKYLSIATGMELVFSAVGTAIGPVITGEYGC</sequence>
<dbReference type="PANTHER" id="PTHR11360">
    <property type="entry name" value="MONOCARBOXYLATE TRANSPORTER"/>
    <property type="match status" value="1"/>
</dbReference>
<keyword evidence="1" id="KW-0472">Membrane</keyword>
<organism evidence="2 3">
    <name type="scientific">Mya arenaria</name>
    <name type="common">Soft-shell clam</name>
    <dbReference type="NCBI Taxonomy" id="6604"/>
    <lineage>
        <taxon>Eukaryota</taxon>
        <taxon>Metazoa</taxon>
        <taxon>Spiralia</taxon>
        <taxon>Lophotrochozoa</taxon>
        <taxon>Mollusca</taxon>
        <taxon>Bivalvia</taxon>
        <taxon>Autobranchia</taxon>
        <taxon>Heteroconchia</taxon>
        <taxon>Euheterodonta</taxon>
        <taxon>Imparidentia</taxon>
        <taxon>Neoheterodontei</taxon>
        <taxon>Myida</taxon>
        <taxon>Myoidea</taxon>
        <taxon>Myidae</taxon>
        <taxon>Mya</taxon>
    </lineage>
</organism>
<feature type="transmembrane region" description="Helical" evidence="1">
    <location>
        <begin position="7"/>
        <end position="30"/>
    </location>
</feature>
<protein>
    <submittedName>
        <fullName evidence="2">MOT2-like protein</fullName>
    </submittedName>
</protein>
<keyword evidence="3" id="KW-1185">Reference proteome</keyword>
<dbReference type="Gene3D" id="1.20.1250.20">
    <property type="entry name" value="MFS general substrate transporter like domains"/>
    <property type="match status" value="1"/>
</dbReference>
<name>A0ABY7FGX8_MYAAR</name>
<dbReference type="InterPro" id="IPR036259">
    <property type="entry name" value="MFS_trans_sf"/>
</dbReference>
<dbReference type="Proteomes" id="UP001164746">
    <property type="component" value="Chromosome 12"/>
</dbReference>
<evidence type="ECO:0000256" key="1">
    <source>
        <dbReference type="SAM" id="Phobius"/>
    </source>
</evidence>
<dbReference type="InterPro" id="IPR050327">
    <property type="entry name" value="Proton-linked_MCT"/>
</dbReference>
<feature type="transmembrane region" description="Helical" evidence="1">
    <location>
        <begin position="50"/>
        <end position="71"/>
    </location>
</feature>
<evidence type="ECO:0000313" key="2">
    <source>
        <dbReference type="EMBL" id="WAR21438.1"/>
    </source>
</evidence>
<feature type="transmembrane region" description="Helical" evidence="1">
    <location>
        <begin position="78"/>
        <end position="97"/>
    </location>
</feature>
<dbReference type="SUPFAM" id="SSF103473">
    <property type="entry name" value="MFS general substrate transporter"/>
    <property type="match status" value="1"/>
</dbReference>
<dbReference type="EMBL" id="CP111023">
    <property type="protein sequence ID" value="WAR21438.1"/>
    <property type="molecule type" value="Genomic_DNA"/>
</dbReference>
<feature type="transmembrane region" description="Helical" evidence="1">
    <location>
        <begin position="256"/>
        <end position="278"/>
    </location>
</feature>